<reference evidence="2 3" key="1">
    <citation type="journal article" date="2011" name="Science">
        <title>Drosophila microbiome modulates host developmental and metabolic homeostasis via insulin signaling.</title>
        <authorList>
            <person name="Shin S.C."/>
            <person name="Kim S.H."/>
            <person name="You H."/>
            <person name="Kim B."/>
            <person name="Kim A.C."/>
            <person name="Lee K.A."/>
            <person name="Yoon J.H."/>
            <person name="Ryu J.H."/>
            <person name="Lee W.J."/>
        </authorList>
    </citation>
    <scope>NUCLEOTIDE SEQUENCE [LARGE SCALE GENOMIC DNA]</scope>
    <source>
        <strain evidence="2 3">DM001</strain>
    </source>
</reference>
<evidence type="ECO:0000313" key="2">
    <source>
        <dbReference type="EMBL" id="EGE48672.1"/>
    </source>
</evidence>
<feature type="domain" description="Phage head morphogenesis" evidence="1">
    <location>
        <begin position="91"/>
        <end position="183"/>
    </location>
</feature>
<dbReference type="AlphaFoldDB" id="F1YRI7"/>
<accession>F1YRI7</accession>
<dbReference type="Pfam" id="PF04233">
    <property type="entry name" value="Phage_Mu_F"/>
    <property type="match status" value="1"/>
</dbReference>
<dbReference type="EMBL" id="AEUP01000010">
    <property type="protein sequence ID" value="EGE48672.1"/>
    <property type="molecule type" value="Genomic_DNA"/>
</dbReference>
<dbReference type="InterPro" id="IPR006528">
    <property type="entry name" value="Phage_head_morphogenesis_dom"/>
</dbReference>
<protein>
    <submittedName>
        <fullName evidence="2">Mu-like prophage FluMu F protein</fullName>
    </submittedName>
</protein>
<gene>
    <name evidence="2" type="ORF">APO_0520</name>
</gene>
<proteinExistence type="predicted"/>
<comment type="caution">
    <text evidence="2">The sequence shown here is derived from an EMBL/GenBank/DDBJ whole genome shotgun (WGS) entry which is preliminary data.</text>
</comment>
<sequence length="411" mass="46208">MRRLCWRACSVPDSIVSAAGLAPKEAISFLRQKANVQSATFGELEAEAHARSFTVAGAASDALLNDFRRGIDEALRGKTTLKELVKGFPDLTKRYGWEYNGTPGWRAMIIYQTNISTAYAAGQYRQLTTPEALEMFPYWRYRHHACEHPRAQHLAWDGMILPANDPWFATHFPPNGWRCHCTVEPVSRRDLKKFGWSVSEAPPIETRPWKNPATGKIEQVPVGIDPGFNSNPGATWMQAEKERAETALTPVTEVSGKPVVDLPPVERQTLQAEQIEDLLEHPVGVVEAGTLSPDIQKIIRSESDSLRLSEDNLKKNQTHHAEVEKSEYQLIPQLVADTQMVLSAGSERHVMLFSTYGKQIYRMLIKSTANGKENYLLSFHAINGAEVKRYMRTRECLLGSLEIPNVERNAE</sequence>
<evidence type="ECO:0000259" key="1">
    <source>
        <dbReference type="Pfam" id="PF04233"/>
    </source>
</evidence>
<dbReference type="Proteomes" id="UP000018454">
    <property type="component" value="Unassembled WGS sequence"/>
</dbReference>
<name>F1YRI7_9PROT</name>
<organism evidence="2 3">
    <name type="scientific">Acetobacter pomorum DM001</name>
    <dbReference type="NCBI Taxonomy" id="945681"/>
    <lineage>
        <taxon>Bacteria</taxon>
        <taxon>Pseudomonadati</taxon>
        <taxon>Pseudomonadota</taxon>
        <taxon>Alphaproteobacteria</taxon>
        <taxon>Acetobacterales</taxon>
        <taxon>Acetobacteraceae</taxon>
        <taxon>Acetobacter</taxon>
    </lineage>
</organism>
<evidence type="ECO:0000313" key="3">
    <source>
        <dbReference type="Proteomes" id="UP000018454"/>
    </source>
</evidence>